<keyword evidence="1" id="KW-0812">Transmembrane</keyword>
<reference evidence="2 3" key="1">
    <citation type="submission" date="2020-10" db="EMBL/GenBank/DDBJ databases">
        <title>The Coptis chinensis genome and diversification of protoberbering-type alkaloids.</title>
        <authorList>
            <person name="Wang B."/>
            <person name="Shu S."/>
            <person name="Song C."/>
            <person name="Liu Y."/>
        </authorList>
    </citation>
    <scope>NUCLEOTIDE SEQUENCE [LARGE SCALE GENOMIC DNA]</scope>
    <source>
        <strain evidence="2">HL-2020</strain>
        <tissue evidence="2">Leaf</tissue>
    </source>
</reference>
<evidence type="ECO:0000313" key="2">
    <source>
        <dbReference type="EMBL" id="KAF9612847.1"/>
    </source>
</evidence>
<protein>
    <submittedName>
        <fullName evidence="2">Uncharacterized protein</fullName>
    </submittedName>
</protein>
<keyword evidence="1" id="KW-0472">Membrane</keyword>
<dbReference type="EMBL" id="JADFTS010000003">
    <property type="protein sequence ID" value="KAF9612847.1"/>
    <property type="molecule type" value="Genomic_DNA"/>
</dbReference>
<feature type="transmembrane region" description="Helical" evidence="1">
    <location>
        <begin position="72"/>
        <end position="93"/>
    </location>
</feature>
<sequence>MVTKDYGVKDSWTRLHTVRVPNQDNVRPLVVRRNGGILLRSKAIKSLNLSNVRVVETDHSLIRKLITRKSSPIPACNCFIIVLVVVLCSCFVVDSKILKQIVVSQD</sequence>
<evidence type="ECO:0000256" key="1">
    <source>
        <dbReference type="SAM" id="Phobius"/>
    </source>
</evidence>
<evidence type="ECO:0000313" key="3">
    <source>
        <dbReference type="Proteomes" id="UP000631114"/>
    </source>
</evidence>
<gene>
    <name evidence="2" type="ORF">IFM89_004257</name>
</gene>
<keyword evidence="1" id="KW-1133">Transmembrane helix</keyword>
<dbReference type="Proteomes" id="UP000631114">
    <property type="component" value="Unassembled WGS sequence"/>
</dbReference>
<accession>A0A835M1F3</accession>
<comment type="caution">
    <text evidence="2">The sequence shown here is derived from an EMBL/GenBank/DDBJ whole genome shotgun (WGS) entry which is preliminary data.</text>
</comment>
<proteinExistence type="predicted"/>
<name>A0A835M1F3_9MAGN</name>
<keyword evidence="3" id="KW-1185">Reference proteome</keyword>
<organism evidence="2 3">
    <name type="scientific">Coptis chinensis</name>
    <dbReference type="NCBI Taxonomy" id="261450"/>
    <lineage>
        <taxon>Eukaryota</taxon>
        <taxon>Viridiplantae</taxon>
        <taxon>Streptophyta</taxon>
        <taxon>Embryophyta</taxon>
        <taxon>Tracheophyta</taxon>
        <taxon>Spermatophyta</taxon>
        <taxon>Magnoliopsida</taxon>
        <taxon>Ranunculales</taxon>
        <taxon>Ranunculaceae</taxon>
        <taxon>Coptidoideae</taxon>
        <taxon>Coptis</taxon>
    </lineage>
</organism>
<dbReference type="AlphaFoldDB" id="A0A835M1F3"/>